<keyword evidence="1" id="KW-0812">Transmembrane</keyword>
<sequence length="105" mass="11121">MASAGRTKLWVGAVLAFVLGLLAYGAGVFMLLTGETEEWCAKGLASSDSHLQNMRTSLLPLENTCVFANGTTYAEIPAWLNPTVFACAAIALVCTAAAIRLERRA</sequence>
<accession>A0A1H9MTW2</accession>
<evidence type="ECO:0000256" key="1">
    <source>
        <dbReference type="SAM" id="Phobius"/>
    </source>
</evidence>
<gene>
    <name evidence="2" type="ORF">SAMN04487818_102324</name>
</gene>
<reference evidence="3" key="1">
    <citation type="submission" date="2016-10" db="EMBL/GenBank/DDBJ databases">
        <authorList>
            <person name="Varghese N."/>
            <person name="Submissions S."/>
        </authorList>
    </citation>
    <scope>NUCLEOTIDE SEQUENCE [LARGE SCALE GENOMIC DNA]</scope>
    <source>
        <strain evidence="3">DSM 44260</strain>
    </source>
</reference>
<keyword evidence="3" id="KW-1185">Reference proteome</keyword>
<evidence type="ECO:0000313" key="2">
    <source>
        <dbReference type="EMBL" id="SER26937.1"/>
    </source>
</evidence>
<name>A0A1H9MTW2_9PSEU</name>
<keyword evidence="1" id="KW-1133">Transmembrane helix</keyword>
<proteinExistence type="predicted"/>
<protein>
    <submittedName>
        <fullName evidence="2">Uncharacterized protein</fullName>
    </submittedName>
</protein>
<evidence type="ECO:0000313" key="3">
    <source>
        <dbReference type="Proteomes" id="UP000199051"/>
    </source>
</evidence>
<dbReference type="AlphaFoldDB" id="A0A1H9MTW2"/>
<dbReference type="EMBL" id="FOGI01000002">
    <property type="protein sequence ID" value="SER26937.1"/>
    <property type="molecule type" value="Genomic_DNA"/>
</dbReference>
<keyword evidence="1" id="KW-0472">Membrane</keyword>
<feature type="transmembrane region" description="Helical" evidence="1">
    <location>
        <begin position="79"/>
        <end position="99"/>
    </location>
</feature>
<organism evidence="2 3">
    <name type="scientific">Actinokineospora terrae</name>
    <dbReference type="NCBI Taxonomy" id="155974"/>
    <lineage>
        <taxon>Bacteria</taxon>
        <taxon>Bacillati</taxon>
        <taxon>Actinomycetota</taxon>
        <taxon>Actinomycetes</taxon>
        <taxon>Pseudonocardiales</taxon>
        <taxon>Pseudonocardiaceae</taxon>
        <taxon>Actinokineospora</taxon>
    </lineage>
</organism>
<dbReference type="Proteomes" id="UP000199051">
    <property type="component" value="Unassembled WGS sequence"/>
</dbReference>